<dbReference type="GO" id="GO:0005886">
    <property type="term" value="C:plasma membrane"/>
    <property type="evidence" value="ECO:0007669"/>
    <property type="project" value="TreeGrafter"/>
</dbReference>
<dbReference type="GO" id="GO:0005246">
    <property type="term" value="F:calcium channel regulator activity"/>
    <property type="evidence" value="ECO:0007669"/>
    <property type="project" value="TreeGrafter"/>
</dbReference>
<dbReference type="PROSITE" id="PS51419">
    <property type="entry name" value="RAB"/>
    <property type="match status" value="1"/>
</dbReference>
<accession>A0A811K203</accession>
<evidence type="ECO:0000256" key="2">
    <source>
        <dbReference type="ARBA" id="ARBA00022553"/>
    </source>
</evidence>
<organism evidence="4 5">
    <name type="scientific">Bursaphelenchus okinawaensis</name>
    <dbReference type="NCBI Taxonomy" id="465554"/>
    <lineage>
        <taxon>Eukaryota</taxon>
        <taxon>Metazoa</taxon>
        <taxon>Ecdysozoa</taxon>
        <taxon>Nematoda</taxon>
        <taxon>Chromadorea</taxon>
        <taxon>Rhabditida</taxon>
        <taxon>Tylenchina</taxon>
        <taxon>Tylenchomorpha</taxon>
        <taxon>Aphelenchoidea</taxon>
        <taxon>Aphelenchoididae</taxon>
        <taxon>Bursaphelenchus</taxon>
    </lineage>
</organism>
<evidence type="ECO:0008006" key="6">
    <source>
        <dbReference type="Google" id="ProtNLM"/>
    </source>
</evidence>
<dbReference type="GO" id="GO:0003924">
    <property type="term" value="F:GTPase activity"/>
    <property type="evidence" value="ECO:0007669"/>
    <property type="project" value="InterPro"/>
</dbReference>
<feature type="compositionally biased region" description="Acidic residues" evidence="3">
    <location>
        <begin position="75"/>
        <end position="85"/>
    </location>
</feature>
<dbReference type="PROSITE" id="PS51421">
    <property type="entry name" value="RAS"/>
    <property type="match status" value="1"/>
</dbReference>
<comment type="similarity">
    <text evidence="1">Belongs to the small GTPase superfamily. RGK family.</text>
</comment>
<dbReference type="EMBL" id="CAJFCW020000002">
    <property type="protein sequence ID" value="CAG9089334.1"/>
    <property type="molecule type" value="Genomic_DNA"/>
</dbReference>
<dbReference type="PANTHER" id="PTHR45775">
    <property type="entry name" value="RAD, GEM/KIR FAMILY MEMBER 2, ISOFORM C"/>
    <property type="match status" value="1"/>
</dbReference>
<dbReference type="EMBL" id="CAJFDH010000002">
    <property type="protein sequence ID" value="CAD5209446.1"/>
    <property type="molecule type" value="Genomic_DNA"/>
</dbReference>
<gene>
    <name evidence="4" type="ORF">BOKJ2_LOCUS2684</name>
</gene>
<keyword evidence="5" id="KW-1185">Reference proteome</keyword>
<dbReference type="SMART" id="SM00175">
    <property type="entry name" value="RAB"/>
    <property type="match status" value="1"/>
</dbReference>
<dbReference type="OrthoDB" id="5239715at2759"/>
<dbReference type="InterPro" id="IPR051641">
    <property type="entry name" value="RGK_GTP-binding_reg"/>
</dbReference>
<proteinExistence type="inferred from homology"/>
<dbReference type="Proteomes" id="UP000614601">
    <property type="component" value="Unassembled WGS sequence"/>
</dbReference>
<dbReference type="Gene3D" id="3.40.50.300">
    <property type="entry name" value="P-loop containing nucleotide triphosphate hydrolases"/>
    <property type="match status" value="1"/>
</dbReference>
<dbReference type="Pfam" id="PF00071">
    <property type="entry name" value="Ras"/>
    <property type="match status" value="1"/>
</dbReference>
<keyword evidence="2" id="KW-0597">Phosphoprotein</keyword>
<name>A0A811K203_9BILA</name>
<dbReference type="InterPro" id="IPR027417">
    <property type="entry name" value="P-loop_NTPase"/>
</dbReference>
<dbReference type="PANTHER" id="PTHR45775:SF6">
    <property type="entry name" value="RAD, GEM_KIR FAMILY MEMBER 2, ISOFORM C"/>
    <property type="match status" value="1"/>
</dbReference>
<dbReference type="SMART" id="SM00173">
    <property type="entry name" value="RAS"/>
    <property type="match status" value="1"/>
</dbReference>
<evidence type="ECO:0000313" key="5">
    <source>
        <dbReference type="Proteomes" id="UP000614601"/>
    </source>
</evidence>
<dbReference type="PRINTS" id="PR00449">
    <property type="entry name" value="RASTRNSFRMNG"/>
</dbReference>
<dbReference type="AlphaFoldDB" id="A0A811K203"/>
<sequence length="447" mass="50332">MCDVFPTYADLYPYPYSERHHSCTYLPTTSLTNGGQLLAVDAGASCARAHSLRSCGSKRRRKLARDQWPLTGHMDDDDDQLDDLYDSSTSPSPQPYYHKNVHRGASPVTGFHPNPVNGASSGISSSCSTNSSTNGYALTINGHDSSVFTNNENHAPCEVFEDERYSGSRTERCGTLLRNQQMRSFNVDPQGRIVDCGFRRGRPSRALTRNNKTRRATCPEIWLSSADEEVRPVTRCVLRLYGSTNVGKKTLAKQMSAHADITACTDINGMDFEDVGPASTIAFIMNENEIQLEIIQGSALESAQFEDVMTMYMVVYSVDSRDSFIRAAQILYRLHDTKRRGPKLPVILIGNKVDLQRKRRVSFIEGRMLAKIYKSSFVEVSSLLSMNMDQVWEETLKKIQKCKMTQERQLQCEEKEKSGNHLMGRIFKRGRRFAKSCEEIVARLASL</sequence>
<evidence type="ECO:0000256" key="3">
    <source>
        <dbReference type="SAM" id="MobiDB-lite"/>
    </source>
</evidence>
<dbReference type="Proteomes" id="UP000783686">
    <property type="component" value="Unassembled WGS sequence"/>
</dbReference>
<dbReference type="SUPFAM" id="SSF52540">
    <property type="entry name" value="P-loop containing nucleoside triphosphate hydrolases"/>
    <property type="match status" value="1"/>
</dbReference>
<dbReference type="GO" id="GO:0005525">
    <property type="term" value="F:GTP binding"/>
    <property type="evidence" value="ECO:0007669"/>
    <property type="project" value="InterPro"/>
</dbReference>
<evidence type="ECO:0000256" key="1">
    <source>
        <dbReference type="ARBA" id="ARBA00008846"/>
    </source>
</evidence>
<feature type="region of interest" description="Disordered" evidence="3">
    <location>
        <begin position="66"/>
        <end position="126"/>
    </location>
</feature>
<protein>
    <recommendedName>
        <fullName evidence="6">GTP-binding protein GEM</fullName>
    </recommendedName>
</protein>
<comment type="caution">
    <text evidence="4">The sequence shown here is derived from an EMBL/GenBank/DDBJ whole genome shotgun (WGS) entry which is preliminary data.</text>
</comment>
<reference evidence="4" key="1">
    <citation type="submission" date="2020-09" db="EMBL/GenBank/DDBJ databases">
        <authorList>
            <person name="Kikuchi T."/>
        </authorList>
    </citation>
    <scope>NUCLEOTIDE SEQUENCE</scope>
    <source>
        <strain evidence="4">SH1</strain>
    </source>
</reference>
<dbReference type="InterPro" id="IPR001806">
    <property type="entry name" value="Small_GTPase"/>
</dbReference>
<evidence type="ECO:0000313" key="4">
    <source>
        <dbReference type="EMBL" id="CAD5209446.1"/>
    </source>
</evidence>